<dbReference type="PANTHER" id="PTHR47084">
    <property type="entry name" value="SERINE PALMITOYLTRANSFERASE SMALL SUBUNIT A"/>
    <property type="match status" value="1"/>
</dbReference>
<comment type="caution">
    <text evidence="13">The sequence shown here is derived from an EMBL/GenBank/DDBJ whole genome shotgun (WGS) entry which is preliminary data.</text>
</comment>
<name>A0AAN7NC20_MYCAM</name>
<feature type="transmembrane region" description="Helical" evidence="12">
    <location>
        <begin position="162"/>
        <end position="183"/>
    </location>
</feature>
<dbReference type="EMBL" id="JAUNZN010000004">
    <property type="protein sequence ID" value="KAK4821966.1"/>
    <property type="molecule type" value="Genomic_DNA"/>
</dbReference>
<reference evidence="13 14" key="1">
    <citation type="journal article" date="2023" name="J. Hered.">
        <title>Chromosome-level genome of the wood stork (Mycteria americana) provides insight into avian chromosome evolution.</title>
        <authorList>
            <person name="Flamio R. Jr."/>
            <person name="Ramstad K.M."/>
        </authorList>
    </citation>
    <scope>NUCLEOTIDE SEQUENCE [LARGE SCALE GENOMIC DNA]</scope>
    <source>
        <strain evidence="13">JAX WOST 10</strain>
    </source>
</reference>
<evidence type="ECO:0000256" key="6">
    <source>
        <dbReference type="ARBA" id="ARBA00022919"/>
    </source>
</evidence>
<gene>
    <name evidence="13" type="ORF">QYF61_006165</name>
</gene>
<dbReference type="AlphaFoldDB" id="A0AAN7NC20"/>
<evidence type="ECO:0000256" key="2">
    <source>
        <dbReference type="ARBA" id="ARBA00004760"/>
    </source>
</evidence>
<organism evidence="13 14">
    <name type="scientific">Mycteria americana</name>
    <name type="common">Wood stork</name>
    <dbReference type="NCBI Taxonomy" id="33587"/>
    <lineage>
        <taxon>Eukaryota</taxon>
        <taxon>Metazoa</taxon>
        <taxon>Chordata</taxon>
        <taxon>Craniata</taxon>
        <taxon>Vertebrata</taxon>
        <taxon>Euteleostomi</taxon>
        <taxon>Archelosauria</taxon>
        <taxon>Archosauria</taxon>
        <taxon>Dinosauria</taxon>
        <taxon>Saurischia</taxon>
        <taxon>Theropoda</taxon>
        <taxon>Coelurosauria</taxon>
        <taxon>Aves</taxon>
        <taxon>Neognathae</taxon>
        <taxon>Neoaves</taxon>
        <taxon>Aequornithes</taxon>
        <taxon>Ciconiiformes</taxon>
        <taxon>Ciconiidae</taxon>
        <taxon>Mycteria</taxon>
    </lineage>
</organism>
<evidence type="ECO:0000256" key="9">
    <source>
        <dbReference type="ARBA" id="ARBA00023136"/>
    </source>
</evidence>
<evidence type="ECO:0000256" key="8">
    <source>
        <dbReference type="ARBA" id="ARBA00023098"/>
    </source>
</evidence>
<keyword evidence="4 12" id="KW-0812">Transmembrane</keyword>
<dbReference type="InterPro" id="IPR051900">
    <property type="entry name" value="SPT_small_subunit"/>
</dbReference>
<sequence length="198" mass="21147">MTQTGSSPQVRGQPCRLISWDANRPALLDCNVLPARRSRCAAAASAAPRRSALDGALLWLRSEALPAPGPPPPFRGAAAARARGGAGLGGGGGRRWRRREGGPRAATAPVSARPGPGAGPLAGGESVGRAMALGSAWKQMSWLYYQYLLVTALYMLEPWERTVFNSMLVSIVGMALYTGYVFMPQHIMAILHYFEIVQ</sequence>
<dbReference type="GO" id="GO:0017059">
    <property type="term" value="C:serine palmitoyltransferase complex"/>
    <property type="evidence" value="ECO:0007669"/>
    <property type="project" value="TreeGrafter"/>
</dbReference>
<dbReference type="InterPro" id="IPR024512">
    <property type="entry name" value="Ser_palmitoyltrfase_ssu-like"/>
</dbReference>
<evidence type="ECO:0000313" key="14">
    <source>
        <dbReference type="Proteomes" id="UP001333110"/>
    </source>
</evidence>
<dbReference type="GO" id="GO:0005789">
    <property type="term" value="C:endoplasmic reticulum membrane"/>
    <property type="evidence" value="ECO:0007669"/>
    <property type="project" value="UniProtKB-SubCell"/>
</dbReference>
<comment type="subcellular location">
    <subcellularLocation>
        <location evidence="1">Endoplasmic reticulum membrane</location>
        <topology evidence="1">Multi-pass membrane protein</topology>
    </subcellularLocation>
</comment>
<dbReference type="GO" id="GO:0046513">
    <property type="term" value="P:ceramide biosynthetic process"/>
    <property type="evidence" value="ECO:0007669"/>
    <property type="project" value="TreeGrafter"/>
</dbReference>
<keyword evidence="9 12" id="KW-0472">Membrane</keyword>
<dbReference type="GO" id="GO:0004758">
    <property type="term" value="F:serine C-palmitoyltransferase activity"/>
    <property type="evidence" value="ECO:0007669"/>
    <property type="project" value="TreeGrafter"/>
</dbReference>
<feature type="compositionally biased region" description="Gly residues" evidence="11">
    <location>
        <begin position="84"/>
        <end position="93"/>
    </location>
</feature>
<evidence type="ECO:0000256" key="3">
    <source>
        <dbReference type="ARBA" id="ARBA00004991"/>
    </source>
</evidence>
<keyword evidence="14" id="KW-1185">Reference proteome</keyword>
<keyword evidence="8" id="KW-0443">Lipid metabolism</keyword>
<evidence type="ECO:0000256" key="12">
    <source>
        <dbReference type="SAM" id="Phobius"/>
    </source>
</evidence>
<dbReference type="Pfam" id="PF11779">
    <property type="entry name" value="SPT_ssu-like"/>
    <property type="match status" value="1"/>
</dbReference>
<keyword evidence="7 12" id="KW-1133">Transmembrane helix</keyword>
<dbReference type="PANTHER" id="PTHR47084:SF1">
    <property type="entry name" value="SERINE PALMITOYLTRANSFERASE SMALL SUBUNIT A"/>
    <property type="match status" value="1"/>
</dbReference>
<proteinExistence type="inferred from homology"/>
<keyword evidence="6" id="KW-0746">Sphingolipid metabolism</keyword>
<evidence type="ECO:0000256" key="11">
    <source>
        <dbReference type="SAM" id="MobiDB-lite"/>
    </source>
</evidence>
<protein>
    <recommendedName>
        <fullName evidence="15">Serine palmitoyltransferase small subunit A</fullName>
    </recommendedName>
</protein>
<evidence type="ECO:0000256" key="7">
    <source>
        <dbReference type="ARBA" id="ARBA00022989"/>
    </source>
</evidence>
<evidence type="ECO:0008006" key="15">
    <source>
        <dbReference type="Google" id="ProtNLM"/>
    </source>
</evidence>
<comment type="pathway">
    <text evidence="2">Lipid metabolism; sphingolipid metabolism.</text>
</comment>
<evidence type="ECO:0000256" key="1">
    <source>
        <dbReference type="ARBA" id="ARBA00004477"/>
    </source>
</evidence>
<accession>A0AAN7NC20</accession>
<comment type="similarity">
    <text evidence="10">Belongs to the SPTSS family. SPTSSA subfamily.</text>
</comment>
<comment type="pathway">
    <text evidence="3">Sphingolipid metabolism.</text>
</comment>
<evidence type="ECO:0000313" key="13">
    <source>
        <dbReference type="EMBL" id="KAK4821966.1"/>
    </source>
</evidence>
<feature type="region of interest" description="Disordered" evidence="11">
    <location>
        <begin position="79"/>
        <end position="121"/>
    </location>
</feature>
<evidence type="ECO:0000256" key="5">
    <source>
        <dbReference type="ARBA" id="ARBA00022824"/>
    </source>
</evidence>
<dbReference type="Proteomes" id="UP001333110">
    <property type="component" value="Unassembled WGS sequence"/>
</dbReference>
<keyword evidence="5" id="KW-0256">Endoplasmic reticulum</keyword>
<evidence type="ECO:0000256" key="4">
    <source>
        <dbReference type="ARBA" id="ARBA00022692"/>
    </source>
</evidence>
<evidence type="ECO:0000256" key="10">
    <source>
        <dbReference type="ARBA" id="ARBA00038370"/>
    </source>
</evidence>